<accession>A0ABQ1GJA8</accession>
<dbReference type="RefSeq" id="WP_188473129.1">
    <property type="nucleotide sequence ID" value="NZ_BMFZ01000004.1"/>
</dbReference>
<protein>
    <submittedName>
        <fullName evidence="1">Uncharacterized protein</fullName>
    </submittedName>
</protein>
<evidence type="ECO:0000313" key="1">
    <source>
        <dbReference type="EMBL" id="GGA44960.1"/>
    </source>
</evidence>
<gene>
    <name evidence="1" type="ORF">GCM10011328_20130</name>
</gene>
<name>A0ABQ1GJA8_9GAMM</name>
<proteinExistence type="predicted"/>
<organism evidence="1 2">
    <name type="scientific">Hafnia psychrotolerans</name>
    <dbReference type="NCBI Taxonomy" id="1477018"/>
    <lineage>
        <taxon>Bacteria</taxon>
        <taxon>Pseudomonadati</taxon>
        <taxon>Pseudomonadota</taxon>
        <taxon>Gammaproteobacteria</taxon>
        <taxon>Enterobacterales</taxon>
        <taxon>Hafniaceae</taxon>
        <taxon>Hafnia</taxon>
    </lineage>
</organism>
<sequence>MQRIEYWYKRHPSAIQARRFALTVIIYVRENIAKGAPRIFMTGVEINQDTLMEYLNDRLTFARISENKQLENSLRIAIEMVENNKGNL</sequence>
<reference evidence="2" key="1">
    <citation type="journal article" date="2019" name="Int. J. Syst. Evol. Microbiol.">
        <title>The Global Catalogue of Microorganisms (GCM) 10K type strain sequencing project: providing services to taxonomists for standard genome sequencing and annotation.</title>
        <authorList>
            <consortium name="The Broad Institute Genomics Platform"/>
            <consortium name="The Broad Institute Genome Sequencing Center for Infectious Disease"/>
            <person name="Wu L."/>
            <person name="Ma J."/>
        </authorList>
    </citation>
    <scope>NUCLEOTIDE SEQUENCE [LARGE SCALE GENOMIC DNA]</scope>
    <source>
        <strain evidence="2">CGMCC 1.12806</strain>
    </source>
</reference>
<dbReference type="EMBL" id="BMFZ01000004">
    <property type="protein sequence ID" value="GGA44960.1"/>
    <property type="molecule type" value="Genomic_DNA"/>
</dbReference>
<keyword evidence="2" id="KW-1185">Reference proteome</keyword>
<dbReference type="Proteomes" id="UP000627464">
    <property type="component" value="Unassembled WGS sequence"/>
</dbReference>
<evidence type="ECO:0000313" key="2">
    <source>
        <dbReference type="Proteomes" id="UP000627464"/>
    </source>
</evidence>
<comment type="caution">
    <text evidence="1">The sequence shown here is derived from an EMBL/GenBank/DDBJ whole genome shotgun (WGS) entry which is preliminary data.</text>
</comment>